<proteinExistence type="predicted"/>
<dbReference type="RefSeq" id="WP_034360509.1">
    <property type="nucleotide sequence ID" value="NZ_JHAC01000077.1"/>
</dbReference>
<dbReference type="OrthoDB" id="9836833at2"/>
<evidence type="ECO:0000313" key="1">
    <source>
        <dbReference type="EMBL" id="EYB66588.1"/>
    </source>
</evidence>
<dbReference type="AlphaFoldDB" id="A0A016QKM9"/>
<keyword evidence="2" id="KW-1185">Reference proteome</keyword>
<evidence type="ECO:0000313" key="2">
    <source>
        <dbReference type="Proteomes" id="UP000020492"/>
    </source>
</evidence>
<organism evidence="1 2">
    <name type="scientific">Deinococcus phoenicis</name>
    <dbReference type="NCBI Taxonomy" id="1476583"/>
    <lineage>
        <taxon>Bacteria</taxon>
        <taxon>Thermotogati</taxon>
        <taxon>Deinococcota</taxon>
        <taxon>Deinococci</taxon>
        <taxon>Deinococcales</taxon>
        <taxon>Deinococcaceae</taxon>
        <taxon>Deinococcus</taxon>
    </lineage>
</organism>
<protein>
    <submittedName>
        <fullName evidence="1">Uncharacterized protein</fullName>
    </submittedName>
</protein>
<dbReference type="STRING" id="1476583.DEIPH_ctg092orf0003"/>
<dbReference type="PATRIC" id="fig|1476583.3.peg.3409"/>
<name>A0A016QKM9_9DEIO</name>
<dbReference type="Proteomes" id="UP000020492">
    <property type="component" value="Unassembled WGS sequence"/>
</dbReference>
<dbReference type="EMBL" id="JHAC01000077">
    <property type="protein sequence ID" value="EYB66588.1"/>
    <property type="molecule type" value="Genomic_DNA"/>
</dbReference>
<sequence length="97" mass="10735">MTNTHAFTAQIELGYNLATYLREDAEELGLVLEQEGNACGIISIIRNSSDLEARGNSEPYLTIYTCEDAQAWGTVSAFKTLEEAQAHMQYVWEGISA</sequence>
<gene>
    <name evidence="1" type="ORF">DEIPH_ctg092orf0003</name>
</gene>
<reference evidence="1 2" key="1">
    <citation type="submission" date="2014-03" db="EMBL/GenBank/DDBJ databases">
        <title>Draft genome sequence of Deinococcus phoenicis 1P10ME.</title>
        <authorList>
            <person name="Stepanov V.G."/>
            <person name="Vaishampayan P."/>
            <person name="Venkateswaran K."/>
            <person name="Fox G.E."/>
        </authorList>
    </citation>
    <scope>NUCLEOTIDE SEQUENCE [LARGE SCALE GENOMIC DNA]</scope>
    <source>
        <strain evidence="1 2">1P10ME</strain>
    </source>
</reference>
<accession>A0A016QKM9</accession>
<comment type="caution">
    <text evidence="1">The sequence shown here is derived from an EMBL/GenBank/DDBJ whole genome shotgun (WGS) entry which is preliminary data.</text>
</comment>